<proteinExistence type="inferred from homology"/>
<keyword evidence="6 11" id="KW-0067">ATP-binding</keyword>
<evidence type="ECO:0000256" key="8">
    <source>
        <dbReference type="ARBA" id="ARBA00023235"/>
    </source>
</evidence>
<sequence>MALPTLFLPTEPLRPALEAFADRVCRTGAARAPALSAQQQRWASDDGCFPWLPQMRGILRDWGHEGFRGLQLPVINALMSGKDVFAVMPTGAGKSLCYQLPAMVLQGTTVVVSPLLSLMEDQVCSLQERHVQAARLGSDATPERSNSRVLQDLAQDALKLLYVSPERVVEDKGPKSKGSSLGRVLRELHHRKKLSLLVVDEAHCISQWGMDFRKVYRKLACLRQTYPGVRILATTASATKKVEEDVLKSLNLRDAISFHDTFDRPNLFMEVRTKISEEKSLQELVDLVLAASRPACVVYVTTRQEVERVCLELCDRGLPSCPYHAGMNAGARRQSFQKWKDGESCVMVATVAFGMGIDKRDVRFVFHLDMPSSMEKYHQEIGRAGRDGLPCRCILWYSHKQVARLKNMAQRNFDRNQCDAASSFFAEKFACRRQALLRHFGQTAGQCGACDVCCMRLSSETRPVPRDVTKEAVKALDLAKVLMPHGVTSAKLRDALRGKRVEGHNLTAPAAEKGGALKDWSQEQVEQLIQLMRKKNVLQEYQHNKGKGKGRMKFKILRLREGPKAGALCTGKLQFSMDLGDEASEDLRTPPPDRKRSEEQRSPAVKRLKARPFPSSFTLEEKASPAESLEALCRWPMLVFFA</sequence>
<dbReference type="EMBL" id="CAUJNA010001935">
    <property type="protein sequence ID" value="CAJ1389769.1"/>
    <property type="molecule type" value="Genomic_DNA"/>
</dbReference>
<keyword evidence="16" id="KW-1185">Reference proteome</keyword>
<evidence type="ECO:0000256" key="12">
    <source>
        <dbReference type="SAM" id="MobiDB-lite"/>
    </source>
</evidence>
<feature type="region of interest" description="Disordered" evidence="12">
    <location>
        <begin position="581"/>
        <end position="609"/>
    </location>
</feature>
<evidence type="ECO:0000313" key="16">
    <source>
        <dbReference type="Proteomes" id="UP001178507"/>
    </source>
</evidence>
<dbReference type="Gene3D" id="3.40.50.300">
    <property type="entry name" value="P-loop containing nucleotide triphosphate hydrolases"/>
    <property type="match status" value="2"/>
</dbReference>
<dbReference type="PANTHER" id="PTHR13710:SF105">
    <property type="entry name" value="ATP-DEPENDENT DNA HELICASE Q1"/>
    <property type="match status" value="1"/>
</dbReference>
<feature type="domain" description="Helicase C-terminal" evidence="14">
    <location>
        <begin position="283"/>
        <end position="430"/>
    </location>
</feature>
<evidence type="ECO:0000256" key="6">
    <source>
        <dbReference type="ARBA" id="ARBA00022840"/>
    </source>
</evidence>
<dbReference type="Gene3D" id="1.10.10.10">
    <property type="entry name" value="Winged helix-like DNA-binding domain superfamily/Winged helix DNA-binding domain"/>
    <property type="match status" value="1"/>
</dbReference>
<dbReference type="Proteomes" id="UP001178507">
    <property type="component" value="Unassembled WGS sequence"/>
</dbReference>
<feature type="domain" description="Helicase ATP-binding" evidence="13">
    <location>
        <begin position="75"/>
        <end position="256"/>
    </location>
</feature>
<dbReference type="InterPro" id="IPR036388">
    <property type="entry name" value="WH-like_DNA-bd_sf"/>
</dbReference>
<comment type="catalytic activity">
    <reaction evidence="11">
        <text>ATP + H2O = ADP + phosphate + H(+)</text>
        <dbReference type="Rhea" id="RHEA:13065"/>
        <dbReference type="ChEBI" id="CHEBI:15377"/>
        <dbReference type="ChEBI" id="CHEBI:15378"/>
        <dbReference type="ChEBI" id="CHEBI:30616"/>
        <dbReference type="ChEBI" id="CHEBI:43474"/>
        <dbReference type="ChEBI" id="CHEBI:456216"/>
    </reaction>
</comment>
<comment type="similarity">
    <text evidence="1 11">Belongs to the helicase family. RecQ subfamily.</text>
</comment>
<evidence type="ECO:0000313" key="15">
    <source>
        <dbReference type="EMBL" id="CAJ1389769.1"/>
    </source>
</evidence>
<dbReference type="FunFam" id="3.40.50.300:FF:001389">
    <property type="entry name" value="ATP-dependent DNA helicase RecQ"/>
    <property type="match status" value="1"/>
</dbReference>
<dbReference type="InterPro" id="IPR001650">
    <property type="entry name" value="Helicase_C-like"/>
</dbReference>
<dbReference type="GO" id="GO:0046872">
    <property type="term" value="F:metal ion binding"/>
    <property type="evidence" value="ECO:0007669"/>
    <property type="project" value="UniProtKB-KW"/>
</dbReference>
<evidence type="ECO:0000256" key="7">
    <source>
        <dbReference type="ARBA" id="ARBA00023125"/>
    </source>
</evidence>
<dbReference type="GO" id="GO:0043138">
    <property type="term" value="F:3'-5' DNA helicase activity"/>
    <property type="evidence" value="ECO:0007669"/>
    <property type="project" value="UniProtKB-EC"/>
</dbReference>
<keyword evidence="2" id="KW-0479">Metal-binding</keyword>
<accession>A0AA36ILE9</accession>
<dbReference type="PANTHER" id="PTHR13710">
    <property type="entry name" value="DNA HELICASE RECQ FAMILY MEMBER"/>
    <property type="match status" value="1"/>
</dbReference>
<comment type="subcellular location">
    <subcellularLocation>
        <location evidence="11">Nucleus</location>
    </subcellularLocation>
</comment>
<name>A0AA36ILE9_9DINO</name>
<dbReference type="AlphaFoldDB" id="A0AA36ILE9"/>
<dbReference type="GO" id="GO:0005694">
    <property type="term" value="C:chromosome"/>
    <property type="evidence" value="ECO:0007669"/>
    <property type="project" value="TreeGrafter"/>
</dbReference>
<comment type="catalytic activity">
    <reaction evidence="10 11">
        <text>Couples ATP hydrolysis with the unwinding of duplex DNA by translocating in the 3'-5' direction.</text>
        <dbReference type="EC" id="5.6.2.4"/>
    </reaction>
</comment>
<evidence type="ECO:0000256" key="11">
    <source>
        <dbReference type="RuleBase" id="RU364117"/>
    </source>
</evidence>
<dbReference type="InterPro" id="IPR002464">
    <property type="entry name" value="DNA/RNA_helicase_DEAH_CS"/>
</dbReference>
<dbReference type="GO" id="GO:0005737">
    <property type="term" value="C:cytoplasm"/>
    <property type="evidence" value="ECO:0007669"/>
    <property type="project" value="TreeGrafter"/>
</dbReference>
<dbReference type="InterPro" id="IPR027417">
    <property type="entry name" value="P-loop_NTPase"/>
</dbReference>
<dbReference type="EC" id="5.6.2.4" evidence="11"/>
<dbReference type="Pfam" id="PF00271">
    <property type="entry name" value="Helicase_C"/>
    <property type="match status" value="1"/>
</dbReference>
<dbReference type="InterPro" id="IPR032284">
    <property type="entry name" value="RecQ_Zn-bd"/>
</dbReference>
<dbReference type="InterPro" id="IPR011545">
    <property type="entry name" value="DEAD/DEAH_box_helicase_dom"/>
</dbReference>
<keyword evidence="3 11" id="KW-0547">Nucleotide-binding</keyword>
<dbReference type="GO" id="GO:0000724">
    <property type="term" value="P:double-strand break repair via homologous recombination"/>
    <property type="evidence" value="ECO:0007669"/>
    <property type="project" value="TreeGrafter"/>
</dbReference>
<evidence type="ECO:0000256" key="10">
    <source>
        <dbReference type="ARBA" id="ARBA00034617"/>
    </source>
</evidence>
<comment type="caution">
    <text evidence="15">The sequence shown here is derived from an EMBL/GenBank/DDBJ whole genome shotgun (WGS) entry which is preliminary data.</text>
</comment>
<dbReference type="PROSITE" id="PS51192">
    <property type="entry name" value="HELICASE_ATP_BIND_1"/>
    <property type="match status" value="1"/>
</dbReference>
<reference evidence="15" key="1">
    <citation type="submission" date="2023-08" db="EMBL/GenBank/DDBJ databases">
        <authorList>
            <person name="Chen Y."/>
            <person name="Shah S."/>
            <person name="Dougan E. K."/>
            <person name="Thang M."/>
            <person name="Chan C."/>
        </authorList>
    </citation>
    <scope>NUCLEOTIDE SEQUENCE</scope>
</reference>
<dbReference type="GO" id="GO:0009378">
    <property type="term" value="F:four-way junction helicase activity"/>
    <property type="evidence" value="ECO:0007669"/>
    <property type="project" value="TreeGrafter"/>
</dbReference>
<dbReference type="GO" id="GO:0005524">
    <property type="term" value="F:ATP binding"/>
    <property type="evidence" value="ECO:0007669"/>
    <property type="project" value="UniProtKB-KW"/>
</dbReference>
<gene>
    <name evidence="15" type="ORF">EVOR1521_LOCUS15322</name>
</gene>
<keyword evidence="7" id="KW-0238">DNA-binding</keyword>
<dbReference type="SMART" id="SM00487">
    <property type="entry name" value="DEXDc"/>
    <property type="match status" value="1"/>
</dbReference>
<dbReference type="SMART" id="SM00490">
    <property type="entry name" value="HELICc"/>
    <property type="match status" value="1"/>
</dbReference>
<keyword evidence="5 11" id="KW-0347">Helicase</keyword>
<dbReference type="GO" id="GO:0005634">
    <property type="term" value="C:nucleus"/>
    <property type="evidence" value="ECO:0007669"/>
    <property type="project" value="UniProtKB-SubCell"/>
</dbReference>
<evidence type="ECO:0000259" key="13">
    <source>
        <dbReference type="PROSITE" id="PS51192"/>
    </source>
</evidence>
<dbReference type="Pfam" id="PF16124">
    <property type="entry name" value="RecQ_Zn_bind"/>
    <property type="match status" value="1"/>
</dbReference>
<protein>
    <recommendedName>
        <fullName evidence="11">ATP-dependent DNA helicase</fullName>
        <ecNumber evidence="11">5.6.2.4</ecNumber>
    </recommendedName>
</protein>
<dbReference type="SUPFAM" id="SSF52540">
    <property type="entry name" value="P-loop containing nucleoside triphosphate hydrolases"/>
    <property type="match status" value="1"/>
</dbReference>
<dbReference type="GO" id="GO:0003677">
    <property type="term" value="F:DNA binding"/>
    <property type="evidence" value="ECO:0007669"/>
    <property type="project" value="UniProtKB-KW"/>
</dbReference>
<keyword evidence="9 11" id="KW-0539">Nucleus</keyword>
<organism evidence="15 16">
    <name type="scientific">Effrenium voratum</name>
    <dbReference type="NCBI Taxonomy" id="2562239"/>
    <lineage>
        <taxon>Eukaryota</taxon>
        <taxon>Sar</taxon>
        <taxon>Alveolata</taxon>
        <taxon>Dinophyceae</taxon>
        <taxon>Suessiales</taxon>
        <taxon>Symbiodiniaceae</taxon>
        <taxon>Effrenium</taxon>
    </lineage>
</organism>
<evidence type="ECO:0000259" key="14">
    <source>
        <dbReference type="PROSITE" id="PS51194"/>
    </source>
</evidence>
<dbReference type="NCBIfam" id="TIGR00614">
    <property type="entry name" value="recQ_fam"/>
    <property type="match status" value="1"/>
</dbReference>
<dbReference type="InterPro" id="IPR004589">
    <property type="entry name" value="DNA_helicase_ATP-dep_RecQ"/>
</dbReference>
<dbReference type="PROSITE" id="PS51194">
    <property type="entry name" value="HELICASE_CTER"/>
    <property type="match status" value="1"/>
</dbReference>
<evidence type="ECO:0000256" key="2">
    <source>
        <dbReference type="ARBA" id="ARBA00022723"/>
    </source>
</evidence>
<evidence type="ECO:0000256" key="4">
    <source>
        <dbReference type="ARBA" id="ARBA00022801"/>
    </source>
</evidence>
<keyword evidence="4 11" id="KW-0378">Hydrolase</keyword>
<evidence type="ECO:0000256" key="9">
    <source>
        <dbReference type="ARBA" id="ARBA00023242"/>
    </source>
</evidence>
<keyword evidence="8" id="KW-0413">Isomerase</keyword>
<dbReference type="Pfam" id="PF00270">
    <property type="entry name" value="DEAD"/>
    <property type="match status" value="1"/>
</dbReference>
<evidence type="ECO:0000256" key="3">
    <source>
        <dbReference type="ARBA" id="ARBA00022741"/>
    </source>
</evidence>
<feature type="compositionally biased region" description="Basic and acidic residues" evidence="12">
    <location>
        <begin position="585"/>
        <end position="601"/>
    </location>
</feature>
<dbReference type="PROSITE" id="PS00690">
    <property type="entry name" value="DEAH_ATP_HELICASE"/>
    <property type="match status" value="1"/>
</dbReference>
<evidence type="ECO:0000256" key="1">
    <source>
        <dbReference type="ARBA" id="ARBA00005446"/>
    </source>
</evidence>
<evidence type="ECO:0000256" key="5">
    <source>
        <dbReference type="ARBA" id="ARBA00022806"/>
    </source>
</evidence>
<dbReference type="CDD" id="cd17920">
    <property type="entry name" value="DEXHc_RecQ"/>
    <property type="match status" value="1"/>
</dbReference>
<dbReference type="InterPro" id="IPR014001">
    <property type="entry name" value="Helicase_ATP-bd"/>
</dbReference>
<dbReference type="GO" id="GO:0016787">
    <property type="term" value="F:hydrolase activity"/>
    <property type="evidence" value="ECO:0007669"/>
    <property type="project" value="UniProtKB-KW"/>
</dbReference>